<dbReference type="Pfam" id="PF00905">
    <property type="entry name" value="Transpeptidase"/>
    <property type="match status" value="1"/>
</dbReference>
<feature type="domain" description="Penicillin binding protein A dimerisation" evidence="2">
    <location>
        <begin position="52"/>
        <end position="135"/>
    </location>
</feature>
<evidence type="ECO:0000259" key="2">
    <source>
        <dbReference type="Pfam" id="PF21922"/>
    </source>
</evidence>
<dbReference type="EMBL" id="CP116394">
    <property type="protein sequence ID" value="WCE46148.1"/>
    <property type="molecule type" value="Genomic_DNA"/>
</dbReference>
<name>A0AB38XPB1_9ACTO</name>
<evidence type="ECO:0000313" key="4">
    <source>
        <dbReference type="Proteomes" id="UP001211044"/>
    </source>
</evidence>
<dbReference type="GO" id="GO:0005886">
    <property type="term" value="C:plasma membrane"/>
    <property type="evidence" value="ECO:0007669"/>
    <property type="project" value="TreeGrafter"/>
</dbReference>
<gene>
    <name evidence="3" type="ORF">PIG85_00445</name>
</gene>
<evidence type="ECO:0000259" key="1">
    <source>
        <dbReference type="Pfam" id="PF00905"/>
    </source>
</evidence>
<accession>A0AB38XPB1</accession>
<reference evidence="3" key="1">
    <citation type="submission" date="2023-01" db="EMBL/GenBank/DDBJ databases">
        <title>Comparative Genomic Analysis of the Clinically-Derived Winkia Strain NY0527 Provides Evidence into the Taxonomic Reassignment of Winkia neuii and Characterizes Their Virulence Traits.</title>
        <authorList>
            <person name="Cai X."/>
            <person name="Peng Y."/>
            <person name="Li M."/>
            <person name="Qiu Y."/>
            <person name="Wang Y."/>
            <person name="Xu L."/>
            <person name="Hou Q."/>
        </authorList>
    </citation>
    <scope>NUCLEOTIDE SEQUENCE</scope>
    <source>
        <strain evidence="3">NY0527</strain>
    </source>
</reference>
<dbReference type="Gene3D" id="3.90.1310.10">
    <property type="entry name" value="Penicillin-binding protein 2a (Domain 2)"/>
    <property type="match status" value="1"/>
</dbReference>
<sequence>MNTQVRRLTFVVVLMFVTLMCAATFIQFVKAPELNADSRNARTIYASTGRDRGSIIVGGTPVASSKPSGDVFKYQRQYPAGGLYALSTGYYATAFNTATGLEANQNQVLDGTSDTLLKSRIQRLFTGAQPVGGSVELTLNPAAQQAAAEALGDRRGAVVALEPKTGRILALYSSPSYDPNPLAAHDGKTAQQAYDAYNKDTEKPLDNRAFGDHTYAPGSTFKLITAAAMLESGKYKPNTKIDSPVSLDLPQTTNKISNDAGETCGDGNPTFQYALANSCNTTFAKAGMAIGQEALSKQADAFGFSTAHRIPLRATPSTFPKDMPQAQTAMSAIGQYDVRVTPLQMAMVSAAIGNEGTVMKPQLISRILDADLGVQKEESPREFGRAMQADNAAQLTKMMVDATKEGTATAAQISGIDVAGKTGTAERGNLADGWFTGFAPATDPKVAVAVVVEGGQAGVDIAYGGQVAAPIAKAVMQAVINQ</sequence>
<dbReference type="GO" id="GO:0071972">
    <property type="term" value="F:peptidoglycan L,D-transpeptidase activity"/>
    <property type="evidence" value="ECO:0007669"/>
    <property type="project" value="TreeGrafter"/>
</dbReference>
<dbReference type="InterPro" id="IPR012338">
    <property type="entry name" value="Beta-lactam/transpept-like"/>
</dbReference>
<dbReference type="InterPro" id="IPR054120">
    <property type="entry name" value="PBPA_dimer"/>
</dbReference>
<dbReference type="AlphaFoldDB" id="A0AB38XPB1"/>
<protein>
    <submittedName>
        <fullName evidence="3">Penicillin-binding transpeptidase domain-containing protein</fullName>
    </submittedName>
</protein>
<dbReference type="GO" id="GO:0008658">
    <property type="term" value="F:penicillin binding"/>
    <property type="evidence" value="ECO:0007669"/>
    <property type="project" value="InterPro"/>
</dbReference>
<dbReference type="Proteomes" id="UP001211044">
    <property type="component" value="Chromosome"/>
</dbReference>
<dbReference type="RefSeq" id="WP_004807025.1">
    <property type="nucleotide sequence ID" value="NZ_CP116394.1"/>
</dbReference>
<proteinExistence type="predicted"/>
<dbReference type="PANTHER" id="PTHR30627:SF24">
    <property type="entry name" value="PENICILLIN-BINDING PROTEIN 4B"/>
    <property type="match status" value="1"/>
</dbReference>
<dbReference type="Pfam" id="PF21922">
    <property type="entry name" value="PBP_dimer_2"/>
    <property type="match status" value="1"/>
</dbReference>
<dbReference type="InterPro" id="IPR001460">
    <property type="entry name" value="PCN-bd_Tpept"/>
</dbReference>
<dbReference type="KEGG" id="wne:PIG85_00445"/>
<dbReference type="GO" id="GO:0071555">
    <property type="term" value="P:cell wall organization"/>
    <property type="evidence" value="ECO:0007669"/>
    <property type="project" value="TreeGrafter"/>
</dbReference>
<evidence type="ECO:0000313" key="3">
    <source>
        <dbReference type="EMBL" id="WCE46148.1"/>
    </source>
</evidence>
<dbReference type="InterPro" id="IPR050515">
    <property type="entry name" value="Beta-lactam/transpept"/>
</dbReference>
<dbReference type="SUPFAM" id="SSF56601">
    <property type="entry name" value="beta-lactamase/transpeptidase-like"/>
    <property type="match status" value="1"/>
</dbReference>
<dbReference type="PANTHER" id="PTHR30627">
    <property type="entry name" value="PEPTIDOGLYCAN D,D-TRANSPEPTIDASE"/>
    <property type="match status" value="1"/>
</dbReference>
<organism evidence="3 4">
    <name type="scientific">Winkia neuii subsp. anitrata</name>
    <dbReference type="NCBI Taxonomy" id="29318"/>
    <lineage>
        <taxon>Bacteria</taxon>
        <taxon>Bacillati</taxon>
        <taxon>Actinomycetota</taxon>
        <taxon>Actinomycetes</taxon>
        <taxon>Actinomycetales</taxon>
        <taxon>Actinomycetaceae</taxon>
        <taxon>Winkia</taxon>
    </lineage>
</organism>
<feature type="domain" description="Penicillin-binding protein transpeptidase" evidence="1">
    <location>
        <begin position="156"/>
        <end position="477"/>
    </location>
</feature>
<dbReference type="Gene3D" id="3.40.710.10">
    <property type="entry name" value="DD-peptidase/beta-lactamase superfamily"/>
    <property type="match status" value="1"/>
</dbReference>